<feature type="domain" description="Polyphosphate kinase C-terminal" evidence="10">
    <location>
        <begin position="521"/>
        <end position="691"/>
    </location>
</feature>
<evidence type="ECO:0000259" key="10">
    <source>
        <dbReference type="Pfam" id="PF13090"/>
    </source>
</evidence>
<dbReference type="Pfam" id="PF17941">
    <property type="entry name" value="PP_kinase_C_1"/>
    <property type="match status" value="1"/>
</dbReference>
<dbReference type="PANTHER" id="PTHR30218:SF0">
    <property type="entry name" value="POLYPHOSPHATE KINASE"/>
    <property type="match status" value="1"/>
</dbReference>
<keyword evidence="6" id="KW-0460">Magnesium</keyword>
<dbReference type="InterPro" id="IPR025200">
    <property type="entry name" value="PPK_C_dom2"/>
</dbReference>
<dbReference type="NCBIfam" id="NF003921">
    <property type="entry name" value="PRK05443.2-2"/>
    <property type="match status" value="1"/>
</dbReference>
<sequence length="731" mass="84514">MSTTSNNQKNTQSLQAENSAAHYYYNRELSWLDFNYRCVEEASDPNNPLLEQLNFLGIVSSNLDEFIMVRFAGVYNQYLDGVQVAENKTQMSPKQLMQGIHDRNTRNVEAQYARYHDMVELLDEKGYHLKSVADLNEVQKAQVKEQFEELILPTLTAIGIDAYRPFPHLKNHALNILVELEKDQNSYIAVVPIPTLLKRYLTLDDGEGKAYVLVEDVVIHGLNALFKGYTIKRRIPFRIARNADFELNEDDVMDLLDVMEDHVKNRLHGKTVRIEWDTRWESSNDHNNEDFLATVQPYLKVPEEGLYPINGPLDLTFLFDLVDDISEDHPEWKYPDFEPVEYPNYHGENLYQLVKKGDLFFHHPYDSFKPILSFVDHAASDPKTVAIKMTLYRVSKHSPIVKSLKKAAENGKEVTVLVELKARFDEENNVHWARELEDAGCHVLYGLSELKTHSKITLVVRREAGKIQRYIHLGTGNYNDKTAKQYTDMGILSTNEALTSDGSKFFNFLSGYSEVPDYEALHVSPFAIRDSLTDYIDEEIENQKKYGNGRIIAKMNSLTDKPLIKKLYEASQAGVQIDLIIRGICCLRPQVEGLSENIRVRSIVGRFLEHSRIYYFYRNGQKHVFLSSADMMTRNMIRRVEIEFPIIDQDIEAQIIHFLEVELADNQKARELGSDGVYRHVKSGDKAINSQEQMMQEAESRRNESVMRITPSSPNFFRRMTRFLTNRHKDD</sequence>
<evidence type="ECO:0000256" key="2">
    <source>
        <dbReference type="ARBA" id="ARBA00022679"/>
    </source>
</evidence>
<accession>A0A109REI2</accession>
<feature type="binding site" evidence="6">
    <location>
        <position position="610"/>
    </location>
    <ligand>
        <name>ATP</name>
        <dbReference type="ChEBI" id="CHEBI:30616"/>
    </ligand>
</feature>
<evidence type="ECO:0000256" key="1">
    <source>
        <dbReference type="ARBA" id="ARBA00022553"/>
    </source>
</evidence>
<dbReference type="SUPFAM" id="SSF56024">
    <property type="entry name" value="Phospholipase D/nuclease"/>
    <property type="match status" value="2"/>
</dbReference>
<keyword evidence="2 6" id="KW-0808">Transferase</keyword>
<dbReference type="PANTHER" id="PTHR30218">
    <property type="entry name" value="POLYPHOSPHATE KINASE"/>
    <property type="match status" value="1"/>
</dbReference>
<keyword evidence="4 6" id="KW-0418">Kinase</keyword>
<comment type="similarity">
    <text evidence="6 7">Belongs to the polyphosphate kinase 1 (PPK1) family.</text>
</comment>
<dbReference type="Pfam" id="PF13089">
    <property type="entry name" value="PP_kinase_N"/>
    <property type="match status" value="1"/>
</dbReference>
<comment type="catalytic activity">
    <reaction evidence="6 7">
        <text>[phosphate](n) + ATP = [phosphate](n+1) + ADP</text>
        <dbReference type="Rhea" id="RHEA:19573"/>
        <dbReference type="Rhea" id="RHEA-COMP:9859"/>
        <dbReference type="Rhea" id="RHEA-COMP:14280"/>
        <dbReference type="ChEBI" id="CHEBI:16838"/>
        <dbReference type="ChEBI" id="CHEBI:30616"/>
        <dbReference type="ChEBI" id="CHEBI:456216"/>
        <dbReference type="EC" id="2.7.4.1"/>
    </reaction>
</comment>
<dbReference type="NCBIfam" id="NF003918">
    <property type="entry name" value="PRK05443.1-2"/>
    <property type="match status" value="1"/>
</dbReference>
<feature type="binding site" evidence="6">
    <location>
        <position position="393"/>
    </location>
    <ligand>
        <name>Mg(2+)</name>
        <dbReference type="ChEBI" id="CHEBI:18420"/>
    </ligand>
</feature>
<dbReference type="GO" id="GO:0008976">
    <property type="term" value="F:polyphosphate kinase activity"/>
    <property type="evidence" value="ECO:0007669"/>
    <property type="project" value="UniProtKB-UniRule"/>
</dbReference>
<dbReference type="InterPro" id="IPR041108">
    <property type="entry name" value="PP_kinase_C_1"/>
</dbReference>
<dbReference type="NCBIfam" id="NF003917">
    <property type="entry name" value="PRK05443.1-1"/>
    <property type="match status" value="1"/>
</dbReference>
<organism evidence="12 13">
    <name type="scientific">Aerococcus urinae</name>
    <dbReference type="NCBI Taxonomy" id="1376"/>
    <lineage>
        <taxon>Bacteria</taxon>
        <taxon>Bacillati</taxon>
        <taxon>Bacillota</taxon>
        <taxon>Bacilli</taxon>
        <taxon>Lactobacillales</taxon>
        <taxon>Aerococcaceae</taxon>
        <taxon>Aerococcus</taxon>
    </lineage>
</organism>
<evidence type="ECO:0000313" key="12">
    <source>
        <dbReference type="EMBL" id="QPS02206.1"/>
    </source>
</evidence>
<dbReference type="KEGG" id="aun:AWM73_06160"/>
<dbReference type="AlphaFoldDB" id="A0A109REI2"/>
<dbReference type="Gene3D" id="3.30.1840.10">
    <property type="entry name" value="Polyphosphate kinase middle domain"/>
    <property type="match status" value="1"/>
</dbReference>
<feature type="domain" description="Polyphosphate kinase N-terminal" evidence="9">
    <location>
        <begin position="24"/>
        <end position="129"/>
    </location>
</feature>
<evidence type="ECO:0000256" key="5">
    <source>
        <dbReference type="ARBA" id="ARBA00022840"/>
    </source>
</evidence>
<evidence type="ECO:0000313" key="13">
    <source>
        <dbReference type="Proteomes" id="UP000594771"/>
    </source>
</evidence>
<evidence type="ECO:0000256" key="4">
    <source>
        <dbReference type="ARBA" id="ARBA00022777"/>
    </source>
</evidence>
<dbReference type="Gene3D" id="3.30.870.10">
    <property type="entry name" value="Endonuclease Chain A"/>
    <property type="match status" value="2"/>
</dbReference>
<evidence type="ECO:0000259" key="9">
    <source>
        <dbReference type="Pfam" id="PF13089"/>
    </source>
</evidence>
<feature type="domain" description="Polyphosphate kinase middle" evidence="8">
    <location>
        <begin position="139"/>
        <end position="321"/>
    </location>
</feature>
<dbReference type="EC" id="2.7.4.1" evidence="6 7"/>
<gene>
    <name evidence="6" type="primary">ppk</name>
    <name evidence="12" type="ORF">I6G68_03875</name>
</gene>
<dbReference type="Pfam" id="PF13090">
    <property type="entry name" value="PP_kinase_C"/>
    <property type="match status" value="1"/>
</dbReference>
<feature type="domain" description="Polyphosphate kinase C-terminal" evidence="11">
    <location>
        <begin position="350"/>
        <end position="514"/>
    </location>
</feature>
<dbReference type="CDD" id="cd09168">
    <property type="entry name" value="PLDc_PaPPK1_C2_like"/>
    <property type="match status" value="1"/>
</dbReference>
<dbReference type="GO" id="GO:0046872">
    <property type="term" value="F:metal ion binding"/>
    <property type="evidence" value="ECO:0007669"/>
    <property type="project" value="UniProtKB-KW"/>
</dbReference>
<feature type="binding site" evidence="6">
    <location>
        <position position="423"/>
    </location>
    <ligand>
        <name>Mg(2+)</name>
        <dbReference type="ChEBI" id="CHEBI:18420"/>
    </ligand>
</feature>
<dbReference type="EMBL" id="CP065662">
    <property type="protein sequence ID" value="QPS02206.1"/>
    <property type="molecule type" value="Genomic_DNA"/>
</dbReference>
<keyword evidence="1 6" id="KW-0597">Phosphoprotein</keyword>
<dbReference type="InterPro" id="IPR025198">
    <property type="entry name" value="PPK_N_dom"/>
</dbReference>
<protein>
    <recommendedName>
        <fullName evidence="6 7">Polyphosphate kinase</fullName>
        <ecNumber evidence="6 7">2.7.4.1</ecNumber>
    </recommendedName>
    <alternativeName>
        <fullName evidence="6">ATP-polyphosphate phosphotransferase</fullName>
    </alternativeName>
    <alternativeName>
        <fullName evidence="6">Polyphosphoric acid kinase</fullName>
    </alternativeName>
</protein>
<keyword evidence="6" id="KW-0479">Metal-binding</keyword>
<evidence type="ECO:0000256" key="3">
    <source>
        <dbReference type="ARBA" id="ARBA00022741"/>
    </source>
</evidence>
<proteinExistence type="inferred from homology"/>
<dbReference type="PIRSF" id="PIRSF015589">
    <property type="entry name" value="PP_kinase"/>
    <property type="match status" value="1"/>
</dbReference>
<dbReference type="Gene3D" id="1.20.58.310">
    <property type="entry name" value="Polyphosphate kinase N-terminal domain"/>
    <property type="match status" value="1"/>
</dbReference>
<dbReference type="InterPro" id="IPR003414">
    <property type="entry name" value="PP_kinase"/>
</dbReference>
<keyword evidence="5 6" id="KW-0067">ATP-binding</keyword>
<dbReference type="CDD" id="cd09165">
    <property type="entry name" value="PLDc_PaPPK1_C1_like"/>
    <property type="match status" value="1"/>
</dbReference>
<evidence type="ECO:0000259" key="8">
    <source>
        <dbReference type="Pfam" id="PF02503"/>
    </source>
</evidence>
<evidence type="ECO:0000256" key="6">
    <source>
        <dbReference type="HAMAP-Rule" id="MF_00347"/>
    </source>
</evidence>
<dbReference type="GO" id="GO:0005524">
    <property type="term" value="F:ATP binding"/>
    <property type="evidence" value="ECO:0007669"/>
    <property type="project" value="UniProtKB-KW"/>
</dbReference>
<dbReference type="GO" id="GO:0006799">
    <property type="term" value="P:polyphosphate biosynthetic process"/>
    <property type="evidence" value="ECO:0007669"/>
    <property type="project" value="UniProtKB-UniRule"/>
</dbReference>
<comment type="cofactor">
    <cofactor evidence="6">
        <name>Mg(2+)</name>
        <dbReference type="ChEBI" id="CHEBI:18420"/>
    </cofactor>
</comment>
<dbReference type="SUPFAM" id="SSF140356">
    <property type="entry name" value="PPK N-terminal domain-like"/>
    <property type="match status" value="1"/>
</dbReference>
<evidence type="ECO:0000259" key="11">
    <source>
        <dbReference type="Pfam" id="PF17941"/>
    </source>
</evidence>
<dbReference type="HAMAP" id="MF_00347">
    <property type="entry name" value="Polyphosphate_kinase"/>
    <property type="match status" value="1"/>
</dbReference>
<dbReference type="SUPFAM" id="SSF143724">
    <property type="entry name" value="PHP14-like"/>
    <property type="match status" value="1"/>
</dbReference>
<dbReference type="NCBIfam" id="NF003920">
    <property type="entry name" value="PRK05443.2-1"/>
    <property type="match status" value="1"/>
</dbReference>
<dbReference type="NCBIfam" id="TIGR03705">
    <property type="entry name" value="poly_P_kin"/>
    <property type="match status" value="1"/>
</dbReference>
<keyword evidence="3 6" id="KW-0547">Nucleotide-binding</keyword>
<dbReference type="RefSeq" id="WP_060778555.1">
    <property type="nucleotide sequence ID" value="NZ_CAJHLF010000007.1"/>
</dbReference>
<comment type="function">
    <text evidence="6 7">Catalyzes the reversible transfer of the terminal phosphate of ATP to form a long-chain polyphosphate (polyP).</text>
</comment>
<dbReference type="Proteomes" id="UP000594771">
    <property type="component" value="Chromosome"/>
</dbReference>
<feature type="active site" description="Phosphohistidine intermediate" evidence="6">
    <location>
        <position position="453"/>
    </location>
</feature>
<dbReference type="InterPro" id="IPR036832">
    <property type="entry name" value="PPK_N_dom_sf"/>
</dbReference>
<dbReference type="OrthoDB" id="9761456at2"/>
<name>A0A109REI2_9LACT</name>
<dbReference type="InterPro" id="IPR036830">
    <property type="entry name" value="PP_kinase_middle_dom_sf"/>
</dbReference>
<dbReference type="GO" id="GO:0009358">
    <property type="term" value="C:polyphosphate kinase complex"/>
    <property type="evidence" value="ECO:0007669"/>
    <property type="project" value="InterPro"/>
</dbReference>
<comment type="PTM">
    <text evidence="6 7">An intermediate of this reaction is the autophosphorylated ppk in which a phosphate is covalently linked to a histidine residue through a N-P bond.</text>
</comment>
<reference evidence="12 13" key="1">
    <citation type="submission" date="2020-12" db="EMBL/GenBank/DDBJ databases">
        <title>FDA dAtabase for Regulatory Grade micrObial Sequences (FDA-ARGOS): Supporting development and validation of Infectious Disease Dx tests.</title>
        <authorList>
            <person name="Sproer C."/>
            <person name="Gronow S."/>
            <person name="Severitt S."/>
            <person name="Schroder I."/>
            <person name="Tallon L."/>
            <person name="Sadzewicz L."/>
            <person name="Zhao X."/>
            <person name="Boylan J."/>
            <person name="Ott S."/>
            <person name="Bowen H."/>
            <person name="Vavikolanu K."/>
            <person name="Mehta A."/>
            <person name="Aluvathingal J."/>
            <person name="Nadendla S."/>
            <person name="Lowell S."/>
            <person name="Myers T."/>
            <person name="Yan Y."/>
            <person name="Sichtig H."/>
        </authorList>
    </citation>
    <scope>NUCLEOTIDE SEQUENCE [LARGE SCALE GENOMIC DNA]</scope>
    <source>
        <strain evidence="12 13">FDAARGOS_911</strain>
    </source>
</reference>
<dbReference type="GeneID" id="35768206"/>
<feature type="binding site" evidence="6">
    <location>
        <position position="62"/>
    </location>
    <ligand>
        <name>ATP</name>
        <dbReference type="ChEBI" id="CHEBI:30616"/>
    </ligand>
</feature>
<feature type="binding site" evidence="6">
    <location>
        <position position="486"/>
    </location>
    <ligand>
        <name>ATP</name>
        <dbReference type="ChEBI" id="CHEBI:30616"/>
    </ligand>
</feature>
<evidence type="ECO:0000256" key="7">
    <source>
        <dbReference type="RuleBase" id="RU003800"/>
    </source>
</evidence>
<dbReference type="Pfam" id="PF02503">
    <property type="entry name" value="PP_kinase"/>
    <property type="match status" value="1"/>
</dbReference>
<feature type="binding site" evidence="6">
    <location>
        <position position="582"/>
    </location>
    <ligand>
        <name>ATP</name>
        <dbReference type="ChEBI" id="CHEBI:30616"/>
    </ligand>
</feature>
<dbReference type="InterPro" id="IPR024953">
    <property type="entry name" value="PP_kinase_middle"/>
</dbReference>